<dbReference type="EMBL" id="JAVDQT010000008">
    <property type="protein sequence ID" value="MDR6434051.1"/>
    <property type="molecule type" value="Genomic_DNA"/>
</dbReference>
<dbReference type="Proteomes" id="UP001184614">
    <property type="component" value="Unassembled WGS sequence"/>
</dbReference>
<comment type="caution">
    <text evidence="1">The sequence shown here is derived from an EMBL/GenBank/DDBJ whole genome shotgun (WGS) entry which is preliminary data.</text>
</comment>
<sequence>MTELKLLAIYDRNPTQEAASMSFDPSFSPVHQVDGDLSLGLLLTADHARRDLPAKYGSLGLAQSEFERHIAYDIGVEELTRQLAAKLKAPAVMGGFSRLLIDPNRGEDDPTLIMQLSDGAVISGNYPMTPEERESRLDRFYRPYHDAVASMSTRVAAESGKAPFIVAIHSFTPNWRGKDRPWHIGLLWDADPRGVTPFLSMLRNEAGLVVGDNEPYDGALKNDALYRHATARGYAHVLIEVRQDLIADKAGATQWAELLGPMLAKINAMPEIHEIRHFGSRSGPVG</sequence>
<proteinExistence type="predicted"/>
<dbReference type="SUPFAM" id="SSF53187">
    <property type="entry name" value="Zn-dependent exopeptidases"/>
    <property type="match status" value="1"/>
</dbReference>
<organism evidence="1 2">
    <name type="scientific">Brucella pseudogrignonensis</name>
    <dbReference type="NCBI Taxonomy" id="419475"/>
    <lineage>
        <taxon>Bacteria</taxon>
        <taxon>Pseudomonadati</taxon>
        <taxon>Pseudomonadota</taxon>
        <taxon>Alphaproteobacteria</taxon>
        <taxon>Hyphomicrobiales</taxon>
        <taxon>Brucellaceae</taxon>
        <taxon>Brucella/Ochrobactrum group</taxon>
        <taxon>Brucella</taxon>
    </lineage>
</organism>
<dbReference type="PIRSF" id="PIRSF029730">
    <property type="entry name" value="UCP029730"/>
    <property type="match status" value="1"/>
</dbReference>
<name>A0ABU1MDD7_9HYPH</name>
<dbReference type="InterPro" id="IPR007709">
    <property type="entry name" value="N-FG_amidohydro"/>
</dbReference>
<reference evidence="1 2" key="1">
    <citation type="submission" date="2023-07" db="EMBL/GenBank/DDBJ databases">
        <title>Sorghum-associated microbial communities from plants grown in Nebraska, USA.</title>
        <authorList>
            <person name="Schachtman D."/>
        </authorList>
    </citation>
    <scope>NUCLEOTIDE SEQUENCE [LARGE SCALE GENOMIC DNA]</scope>
    <source>
        <strain evidence="1 2">DS1730</strain>
    </source>
</reference>
<protein>
    <submittedName>
        <fullName evidence="1">N-formylglutamate amidohydrolase</fullName>
    </submittedName>
</protein>
<evidence type="ECO:0000313" key="1">
    <source>
        <dbReference type="EMBL" id="MDR6434051.1"/>
    </source>
</evidence>
<accession>A0ABU1MDD7</accession>
<keyword evidence="2" id="KW-1185">Reference proteome</keyword>
<gene>
    <name evidence="1" type="ORF">J2782_003799</name>
</gene>
<dbReference type="Pfam" id="PF05013">
    <property type="entry name" value="FGase"/>
    <property type="match status" value="1"/>
</dbReference>
<dbReference type="Gene3D" id="3.40.630.40">
    <property type="entry name" value="Zn-dependent exopeptidases"/>
    <property type="match status" value="1"/>
</dbReference>
<dbReference type="InterPro" id="IPR011227">
    <property type="entry name" value="UCP029730"/>
</dbReference>
<evidence type="ECO:0000313" key="2">
    <source>
        <dbReference type="Proteomes" id="UP001184614"/>
    </source>
</evidence>